<dbReference type="Proteomes" id="UP001595685">
    <property type="component" value="Unassembled WGS sequence"/>
</dbReference>
<dbReference type="PANTHER" id="PTHR42788:SF19">
    <property type="entry name" value="ALIPHATIC SULFONATES IMPORT ATP-BINDING PROTEIN SSUB 2"/>
    <property type="match status" value="1"/>
</dbReference>
<comment type="caution">
    <text evidence="5">The sequence shown here is derived from an EMBL/GenBank/DDBJ whole genome shotgun (WGS) entry which is preliminary data.</text>
</comment>
<gene>
    <name evidence="5" type="ORF">ACFOLH_19420</name>
</gene>
<dbReference type="SUPFAM" id="SSF52540">
    <property type="entry name" value="P-loop containing nucleoside triphosphate hydrolases"/>
    <property type="match status" value="1"/>
</dbReference>
<dbReference type="RefSeq" id="WP_340293553.1">
    <property type="nucleotide sequence ID" value="NZ_JBBEOI010000112.1"/>
</dbReference>
<dbReference type="InterPro" id="IPR003593">
    <property type="entry name" value="AAA+_ATPase"/>
</dbReference>
<dbReference type="EMBL" id="JBHRWW010000028">
    <property type="protein sequence ID" value="MFC3690524.1"/>
    <property type="molecule type" value="Genomic_DNA"/>
</dbReference>
<feature type="domain" description="ABC transporter" evidence="4">
    <location>
        <begin position="21"/>
        <end position="250"/>
    </location>
</feature>
<dbReference type="InterPro" id="IPR027417">
    <property type="entry name" value="P-loop_NTPase"/>
</dbReference>
<proteinExistence type="predicted"/>
<evidence type="ECO:0000256" key="3">
    <source>
        <dbReference type="ARBA" id="ARBA00022840"/>
    </source>
</evidence>
<dbReference type="Pfam" id="PF00005">
    <property type="entry name" value="ABC_tran"/>
    <property type="match status" value="1"/>
</dbReference>
<dbReference type="InterPro" id="IPR003439">
    <property type="entry name" value="ABC_transporter-like_ATP-bd"/>
</dbReference>
<dbReference type="SMART" id="SM00382">
    <property type="entry name" value="AAA"/>
    <property type="match status" value="1"/>
</dbReference>
<reference evidence="6" key="1">
    <citation type="journal article" date="2019" name="Int. J. Syst. Evol. Microbiol.">
        <title>The Global Catalogue of Microorganisms (GCM) 10K type strain sequencing project: providing services to taxonomists for standard genome sequencing and annotation.</title>
        <authorList>
            <consortium name="The Broad Institute Genomics Platform"/>
            <consortium name="The Broad Institute Genome Sequencing Center for Infectious Disease"/>
            <person name="Wu L."/>
            <person name="Ma J."/>
        </authorList>
    </citation>
    <scope>NUCLEOTIDE SEQUENCE [LARGE SCALE GENOMIC DNA]</scope>
    <source>
        <strain evidence="6">NCAIM B.02333</strain>
    </source>
</reference>
<keyword evidence="2" id="KW-0547">Nucleotide-binding</keyword>
<evidence type="ECO:0000313" key="5">
    <source>
        <dbReference type="EMBL" id="MFC3690524.1"/>
    </source>
</evidence>
<dbReference type="PANTHER" id="PTHR42788">
    <property type="entry name" value="TAURINE IMPORT ATP-BINDING PROTEIN-RELATED"/>
    <property type="match status" value="1"/>
</dbReference>
<name>A0ABV7WKU9_9MICO</name>
<keyword evidence="3 5" id="KW-0067">ATP-binding</keyword>
<evidence type="ECO:0000256" key="1">
    <source>
        <dbReference type="ARBA" id="ARBA00022448"/>
    </source>
</evidence>
<dbReference type="Gene3D" id="3.40.50.300">
    <property type="entry name" value="P-loop containing nucleotide triphosphate hydrolases"/>
    <property type="match status" value="1"/>
</dbReference>
<keyword evidence="6" id="KW-1185">Reference proteome</keyword>
<keyword evidence="1" id="KW-0813">Transport</keyword>
<dbReference type="InterPro" id="IPR050166">
    <property type="entry name" value="ABC_transporter_ATP-bind"/>
</dbReference>
<organism evidence="5 6">
    <name type="scientific">Aquipuribacter hungaricus</name>
    <dbReference type="NCBI Taxonomy" id="545624"/>
    <lineage>
        <taxon>Bacteria</taxon>
        <taxon>Bacillati</taxon>
        <taxon>Actinomycetota</taxon>
        <taxon>Actinomycetes</taxon>
        <taxon>Micrococcales</taxon>
        <taxon>Intrasporangiaceae</taxon>
        <taxon>Aquipuribacter</taxon>
    </lineage>
</organism>
<evidence type="ECO:0000256" key="2">
    <source>
        <dbReference type="ARBA" id="ARBA00022741"/>
    </source>
</evidence>
<evidence type="ECO:0000313" key="6">
    <source>
        <dbReference type="Proteomes" id="UP001595685"/>
    </source>
</evidence>
<protein>
    <submittedName>
        <fullName evidence="5">ABC transporter ATP-binding protein</fullName>
    </submittedName>
</protein>
<accession>A0ABV7WKU9</accession>
<dbReference type="GO" id="GO:0005524">
    <property type="term" value="F:ATP binding"/>
    <property type="evidence" value="ECO:0007669"/>
    <property type="project" value="UniProtKB-KW"/>
</dbReference>
<evidence type="ECO:0000259" key="4">
    <source>
        <dbReference type="PROSITE" id="PS50893"/>
    </source>
</evidence>
<dbReference type="PROSITE" id="PS50893">
    <property type="entry name" value="ABC_TRANSPORTER_2"/>
    <property type="match status" value="1"/>
</dbReference>
<sequence>MTSTTPRPLGRSAAHGTSLPVDVQQVAVDFGRGPVLAGLDLHVPSGAVHAVLGPSGCGKSTLLRVLAGLTRPSSGTARLGGSDVVEGDERVAVVFQQPRLLPWLDLRANIALGATRRRRHDPSAGSRAEVDELLARVGLDGYGDYRPAAVSGGMAQRTALARALLARPGVLLLDEPFAALDALTRLNMQALVDELVHADGTTVVLVTHDVDEAVRLADDITVLGAAGSGTATAVPVPLGRPRDTTDPAHLAAAARLRTRLLELVGVESLS</sequence>